<protein>
    <submittedName>
        <fullName evidence="1">Uncharacterized protein</fullName>
    </submittedName>
</protein>
<evidence type="ECO:0000313" key="2">
    <source>
        <dbReference type="Proteomes" id="UP000224836"/>
    </source>
</evidence>
<accession>A0A1L2JY16</accession>
<dbReference type="EMBL" id="KX965989">
    <property type="protein sequence ID" value="APC46459.1"/>
    <property type="molecule type" value="Genomic_DNA"/>
</dbReference>
<dbReference type="Proteomes" id="UP000224836">
    <property type="component" value="Segment"/>
</dbReference>
<dbReference type="RefSeq" id="YP_009831923.1">
    <property type="nucleotide sequence ID" value="NC_048651.1"/>
</dbReference>
<evidence type="ECO:0000313" key="1">
    <source>
        <dbReference type="EMBL" id="APC46459.1"/>
    </source>
</evidence>
<reference evidence="2" key="1">
    <citation type="submission" date="2016-10" db="EMBL/GenBank/DDBJ databases">
        <authorList>
            <person name="de Groot N.N."/>
        </authorList>
    </citation>
    <scope>NUCLEOTIDE SEQUENCE [LARGE SCALE GENOMIC DNA]</scope>
</reference>
<name>A0A1L2JY16_9CAUD</name>
<organism evidence="1 2">
    <name type="scientific">Aeribacillus phage AP45</name>
    <dbReference type="NCBI Taxonomy" id="1913112"/>
    <lineage>
        <taxon>Viruses</taxon>
        <taxon>Duplodnaviria</taxon>
        <taxon>Heunggongvirae</taxon>
        <taxon>Uroviricota</taxon>
        <taxon>Caudoviricetes</taxon>
        <taxon>Kamchatkavirus</taxon>
        <taxon>Kamchatkavirus AP45</taxon>
    </lineage>
</organism>
<sequence length="61" mass="7336">MKLKFPNLDKLTDIEAIHWYTKTVNQLSKEGKLSEFRDELLAWKKQMNERLLESRKKGLDE</sequence>
<proteinExistence type="predicted"/>
<dbReference type="KEGG" id="vg:55601614"/>
<keyword evidence="2" id="KW-1185">Reference proteome</keyword>
<dbReference type="GeneID" id="55601614"/>